<accession>A0A7K0KCH4</accession>
<feature type="domain" description="Bro-N" evidence="2">
    <location>
        <begin position="6"/>
        <end position="122"/>
    </location>
</feature>
<comment type="caution">
    <text evidence="3">The sequence shown here is derived from an EMBL/GenBank/DDBJ whole genome shotgun (WGS) entry which is preliminary data.</text>
</comment>
<evidence type="ECO:0000259" key="2">
    <source>
        <dbReference type="PROSITE" id="PS51750"/>
    </source>
</evidence>
<proteinExistence type="predicted"/>
<dbReference type="InterPro" id="IPR003497">
    <property type="entry name" value="BRO_N_domain"/>
</dbReference>
<dbReference type="AlphaFoldDB" id="A0A7K0KCH4"/>
<dbReference type="Proteomes" id="UP000438914">
    <property type="component" value="Unassembled WGS sequence"/>
</dbReference>
<feature type="region of interest" description="Disordered" evidence="1">
    <location>
        <begin position="222"/>
        <end position="243"/>
    </location>
</feature>
<dbReference type="EMBL" id="VUNG01000001">
    <property type="protein sequence ID" value="MST83135.1"/>
    <property type="molecule type" value="Genomic_DNA"/>
</dbReference>
<dbReference type="Pfam" id="PF02498">
    <property type="entry name" value="Bro-N"/>
    <property type="match status" value="1"/>
</dbReference>
<gene>
    <name evidence="3" type="ORF">FYJ73_00275</name>
</gene>
<evidence type="ECO:0000313" key="4">
    <source>
        <dbReference type="Proteomes" id="UP000438914"/>
    </source>
</evidence>
<dbReference type="SMART" id="SM01040">
    <property type="entry name" value="Bro-N"/>
    <property type="match status" value="1"/>
</dbReference>
<reference evidence="3 4" key="1">
    <citation type="submission" date="2019-08" db="EMBL/GenBank/DDBJ databases">
        <title>In-depth cultivation of the pig gut microbiome towards novel bacterial diversity and tailored functional studies.</title>
        <authorList>
            <person name="Wylensek D."/>
            <person name="Hitch T.C.A."/>
            <person name="Clavel T."/>
        </authorList>
    </citation>
    <scope>NUCLEOTIDE SEQUENCE [LARGE SCALE GENOMIC DNA]</scope>
    <source>
        <strain evidence="3 4">LKV-178-WT-2A</strain>
    </source>
</reference>
<name>A0A7K0KCH4_9BACT</name>
<sequence length="288" mass="32973">MTRKQMIKLFGEKNIRTVWDDKEEKWYFSIVDVVNVLTDSKDPTAYWRKLKQRLKEEGNETVTNCHGLKLKAADGKMRMTDVADQEQLFRLIQSIPSPKAEPFKQWMAQVASTRVDQMQDPELDIQQAIADYKRLGYSDNWINQRIKSIEVRKELTDEWKRTGVKEGLEYASLTDIITKEWSGMTTKQYKQHKGLKKENLRDNMTNLEMAFNILAEASATELSKQRDPQGYSQQKGVAKDGGSVAKVAREKLESQLGHTIISSAKASDYLPPIENAEAKELPDDGSPQ</sequence>
<keyword evidence="4" id="KW-1185">Reference proteome</keyword>
<evidence type="ECO:0000256" key="1">
    <source>
        <dbReference type="SAM" id="MobiDB-lite"/>
    </source>
</evidence>
<dbReference type="RefSeq" id="WP_154532427.1">
    <property type="nucleotide sequence ID" value="NZ_VUNG01000001.1"/>
</dbReference>
<dbReference type="PROSITE" id="PS51750">
    <property type="entry name" value="BRO_N"/>
    <property type="match status" value="1"/>
</dbReference>
<organism evidence="3 4">
    <name type="scientific">Hallella mizrahii</name>
    <dbReference type="NCBI Taxonomy" id="2606637"/>
    <lineage>
        <taxon>Bacteria</taxon>
        <taxon>Pseudomonadati</taxon>
        <taxon>Bacteroidota</taxon>
        <taxon>Bacteroidia</taxon>
        <taxon>Bacteroidales</taxon>
        <taxon>Prevotellaceae</taxon>
        <taxon>Hallella</taxon>
    </lineage>
</organism>
<feature type="region of interest" description="Disordered" evidence="1">
    <location>
        <begin position="263"/>
        <end position="288"/>
    </location>
</feature>
<protein>
    <submittedName>
        <fullName evidence="3">Bro-N domain-containing protein</fullName>
    </submittedName>
</protein>
<evidence type="ECO:0000313" key="3">
    <source>
        <dbReference type="EMBL" id="MST83135.1"/>
    </source>
</evidence>